<protein>
    <recommendedName>
        <fullName evidence="1">PPC domain-containing protein</fullName>
    </recommendedName>
</protein>
<dbReference type="InterPro" id="IPR005175">
    <property type="entry name" value="PPC_dom"/>
</dbReference>
<dbReference type="PANTHER" id="PTHR34988:SF1">
    <property type="entry name" value="DNA-BINDING PROTEIN"/>
    <property type="match status" value="1"/>
</dbReference>
<dbReference type="Proteomes" id="UP001162891">
    <property type="component" value="Chromosome"/>
</dbReference>
<organism evidence="2 3">
    <name type="scientific">Anaeromyxobacter oryzae</name>
    <dbReference type="NCBI Taxonomy" id="2918170"/>
    <lineage>
        <taxon>Bacteria</taxon>
        <taxon>Pseudomonadati</taxon>
        <taxon>Myxococcota</taxon>
        <taxon>Myxococcia</taxon>
        <taxon>Myxococcales</taxon>
        <taxon>Cystobacterineae</taxon>
        <taxon>Anaeromyxobacteraceae</taxon>
        <taxon>Anaeromyxobacter</taxon>
    </lineage>
</organism>
<sequence length="160" mass="17472">MQGLWYKQVEQGRRFILKISPGESLRQRLVEFAKEVRLDHAVVVSAVGSVQDLTFRGIKAGAKLPVTPPRMHVHELAGPLELLALTGNLLPDERGEIDCHLHVIASRSSGDVLGGHLFDAKVFATCEVVLSEIHAEGVERHLSRTGGIPTVFITDDEPAP</sequence>
<accession>A0ABM7WUK3</accession>
<dbReference type="Pfam" id="PF03479">
    <property type="entry name" value="PCC"/>
    <property type="match status" value="1"/>
</dbReference>
<dbReference type="CDD" id="cd11378">
    <property type="entry name" value="DUF296"/>
    <property type="match status" value="1"/>
</dbReference>
<keyword evidence="3" id="KW-1185">Reference proteome</keyword>
<dbReference type="Gene3D" id="3.30.1330.80">
    <property type="entry name" value="Hypothetical protein, similar to alpha- acetolactate decarboxylase, domain 2"/>
    <property type="match status" value="1"/>
</dbReference>
<feature type="domain" description="PPC" evidence="1">
    <location>
        <begin position="9"/>
        <end position="154"/>
    </location>
</feature>
<dbReference type="EMBL" id="AP025591">
    <property type="protein sequence ID" value="BDG03142.1"/>
    <property type="molecule type" value="Genomic_DNA"/>
</dbReference>
<evidence type="ECO:0000259" key="1">
    <source>
        <dbReference type="PROSITE" id="PS51742"/>
    </source>
</evidence>
<dbReference type="PANTHER" id="PTHR34988">
    <property type="entry name" value="PROTEIN, PUTATIVE-RELATED"/>
    <property type="match status" value="1"/>
</dbReference>
<evidence type="ECO:0000313" key="3">
    <source>
        <dbReference type="Proteomes" id="UP001162891"/>
    </source>
</evidence>
<gene>
    <name evidence="2" type="ORF">AMOR_21380</name>
</gene>
<reference evidence="3" key="1">
    <citation type="journal article" date="2022" name="Int. J. Syst. Evol. Microbiol.">
        <title>Anaeromyxobacter oryzae sp. nov., Anaeromyxobacter diazotrophicus sp. nov. and Anaeromyxobacter paludicola sp. nov., isolated from paddy soils.</title>
        <authorList>
            <person name="Itoh H."/>
            <person name="Xu Z."/>
            <person name="Mise K."/>
            <person name="Masuda Y."/>
            <person name="Ushijima N."/>
            <person name="Hayakawa C."/>
            <person name="Shiratori Y."/>
            <person name="Senoo K."/>
        </authorList>
    </citation>
    <scope>NUCLEOTIDE SEQUENCE [LARGE SCALE GENOMIC DNA]</scope>
    <source>
        <strain evidence="3">Red232</strain>
    </source>
</reference>
<evidence type="ECO:0000313" key="2">
    <source>
        <dbReference type="EMBL" id="BDG03142.1"/>
    </source>
</evidence>
<dbReference type="PROSITE" id="PS51742">
    <property type="entry name" value="PPC"/>
    <property type="match status" value="1"/>
</dbReference>
<dbReference type="SUPFAM" id="SSF117856">
    <property type="entry name" value="AF0104/ALDC/Ptd012-like"/>
    <property type="match status" value="1"/>
</dbReference>
<dbReference type="RefSeq" id="WP_248360880.1">
    <property type="nucleotide sequence ID" value="NZ_AP025591.1"/>
</dbReference>
<name>A0ABM7WUK3_9BACT</name>
<proteinExistence type="predicted"/>